<feature type="compositionally biased region" description="Basic and acidic residues" evidence="1">
    <location>
        <begin position="137"/>
        <end position="148"/>
    </location>
</feature>
<feature type="region of interest" description="Disordered" evidence="1">
    <location>
        <begin position="46"/>
        <end position="81"/>
    </location>
</feature>
<protein>
    <submittedName>
        <fullName evidence="2">Uncharacterized protein</fullName>
    </submittedName>
</protein>
<dbReference type="AlphaFoldDB" id="A0AAD9J3A1"/>
<dbReference type="SMART" id="SM00671">
    <property type="entry name" value="SEL1"/>
    <property type="match status" value="2"/>
</dbReference>
<gene>
    <name evidence="2" type="ORF">NP493_4003g00003</name>
</gene>
<dbReference type="InterPro" id="IPR011990">
    <property type="entry name" value="TPR-like_helical_dom_sf"/>
</dbReference>
<proteinExistence type="predicted"/>
<sequence length="325" mass="36176">MTPWLGPMAREMTPWLVPMARDDPGLVSAQGQGNDTVGIIQVKVNNPRSSIPPSSRDVVAEGTENDQSVTYTDGTEAEDGSKGCFCGDAGTNDGTKRHWKRWQRDFRHDFWAGLPGETLWTRSARHGASNSTASPLDEPRLHTDRTPEHSGQWAASIWQSGNVSAKVIDKKKSSSTPLQSKEVEKDALAEAAEEWLKLTRTYTNMTRNREATLLAKAGRYRDAFQLWGMAAEAGYDKAHYNVALCYEQGKGTKTDLSKQQGQGGLQNDPQQVMGLLQEAAEGGLKQAQTQLGVLYTAEDTRDWTKASRWFERAAKKKGRKYFRFF</sequence>
<name>A0AAD9J3A1_RIDPI</name>
<reference evidence="2" key="1">
    <citation type="journal article" date="2023" name="Mol. Biol. Evol.">
        <title>Third-Generation Sequencing Reveals the Adaptive Role of the Epigenome in Three Deep-Sea Polychaetes.</title>
        <authorList>
            <person name="Perez M."/>
            <person name="Aroh O."/>
            <person name="Sun Y."/>
            <person name="Lan Y."/>
            <person name="Juniper S.K."/>
            <person name="Young C.R."/>
            <person name="Angers B."/>
            <person name="Qian P.Y."/>
        </authorList>
    </citation>
    <scope>NUCLEOTIDE SEQUENCE</scope>
    <source>
        <strain evidence="2">R07B-5</strain>
    </source>
</reference>
<dbReference type="Proteomes" id="UP001209878">
    <property type="component" value="Unassembled WGS sequence"/>
</dbReference>
<feature type="region of interest" description="Disordered" evidence="1">
    <location>
        <begin position="125"/>
        <end position="152"/>
    </location>
</feature>
<comment type="caution">
    <text evidence="2">The sequence shown here is derived from an EMBL/GenBank/DDBJ whole genome shotgun (WGS) entry which is preliminary data.</text>
</comment>
<organism evidence="2 3">
    <name type="scientific">Ridgeia piscesae</name>
    <name type="common">Tubeworm</name>
    <dbReference type="NCBI Taxonomy" id="27915"/>
    <lineage>
        <taxon>Eukaryota</taxon>
        <taxon>Metazoa</taxon>
        <taxon>Spiralia</taxon>
        <taxon>Lophotrochozoa</taxon>
        <taxon>Annelida</taxon>
        <taxon>Polychaeta</taxon>
        <taxon>Sedentaria</taxon>
        <taxon>Canalipalpata</taxon>
        <taxon>Sabellida</taxon>
        <taxon>Siboglinidae</taxon>
        <taxon>Ridgeia</taxon>
    </lineage>
</organism>
<evidence type="ECO:0000313" key="3">
    <source>
        <dbReference type="Proteomes" id="UP001209878"/>
    </source>
</evidence>
<dbReference type="SUPFAM" id="SSF81901">
    <property type="entry name" value="HCP-like"/>
    <property type="match status" value="1"/>
</dbReference>
<feature type="compositionally biased region" description="Low complexity" evidence="1">
    <location>
        <begin position="47"/>
        <end position="56"/>
    </location>
</feature>
<dbReference type="InterPro" id="IPR006597">
    <property type="entry name" value="Sel1-like"/>
</dbReference>
<dbReference type="InterPro" id="IPR052748">
    <property type="entry name" value="ISR_Activator"/>
</dbReference>
<dbReference type="PANTHER" id="PTHR45011:SF1">
    <property type="entry name" value="DAP3-BINDING CELL DEATH ENHANCER 1"/>
    <property type="match status" value="1"/>
</dbReference>
<dbReference type="EMBL" id="JAODUO010003994">
    <property type="protein sequence ID" value="KAK2145185.1"/>
    <property type="molecule type" value="Genomic_DNA"/>
</dbReference>
<dbReference type="Gene3D" id="1.25.40.10">
    <property type="entry name" value="Tetratricopeptide repeat domain"/>
    <property type="match status" value="1"/>
</dbReference>
<keyword evidence="3" id="KW-1185">Reference proteome</keyword>
<dbReference type="PANTHER" id="PTHR45011">
    <property type="entry name" value="DAP3-BINDING CELL DEATH ENHANCER 1"/>
    <property type="match status" value="1"/>
</dbReference>
<evidence type="ECO:0000256" key="1">
    <source>
        <dbReference type="SAM" id="MobiDB-lite"/>
    </source>
</evidence>
<accession>A0AAD9J3A1</accession>
<evidence type="ECO:0000313" key="2">
    <source>
        <dbReference type="EMBL" id="KAK2145185.1"/>
    </source>
</evidence>